<organism evidence="1 2">
    <name type="scientific">Saccharothrix variisporea</name>
    <dbReference type="NCBI Taxonomy" id="543527"/>
    <lineage>
        <taxon>Bacteria</taxon>
        <taxon>Bacillati</taxon>
        <taxon>Actinomycetota</taxon>
        <taxon>Actinomycetes</taxon>
        <taxon>Pseudonocardiales</taxon>
        <taxon>Pseudonocardiaceae</taxon>
        <taxon>Saccharothrix</taxon>
    </lineage>
</organism>
<evidence type="ECO:0000313" key="1">
    <source>
        <dbReference type="EMBL" id="RKT69258.1"/>
    </source>
</evidence>
<keyword evidence="2" id="KW-1185">Reference proteome</keyword>
<protein>
    <submittedName>
        <fullName evidence="1">Uncharacterized protein</fullName>
    </submittedName>
</protein>
<comment type="caution">
    <text evidence="1">The sequence shown here is derived from an EMBL/GenBank/DDBJ whole genome shotgun (WGS) entry which is preliminary data.</text>
</comment>
<dbReference type="EMBL" id="RBXR01000001">
    <property type="protein sequence ID" value="RKT69258.1"/>
    <property type="molecule type" value="Genomic_DNA"/>
</dbReference>
<gene>
    <name evidence="1" type="ORF">DFJ66_2458</name>
</gene>
<evidence type="ECO:0000313" key="2">
    <source>
        <dbReference type="Proteomes" id="UP000272729"/>
    </source>
</evidence>
<proteinExistence type="predicted"/>
<reference evidence="1 2" key="1">
    <citation type="submission" date="2018-10" db="EMBL/GenBank/DDBJ databases">
        <title>Sequencing the genomes of 1000 actinobacteria strains.</title>
        <authorList>
            <person name="Klenk H.-P."/>
        </authorList>
    </citation>
    <scope>NUCLEOTIDE SEQUENCE [LARGE SCALE GENOMIC DNA]</scope>
    <source>
        <strain evidence="1 2">DSM 43911</strain>
    </source>
</reference>
<name>A0A495XCJ4_9PSEU</name>
<dbReference type="Proteomes" id="UP000272729">
    <property type="component" value="Unassembled WGS sequence"/>
</dbReference>
<dbReference type="AlphaFoldDB" id="A0A495XCJ4"/>
<sequence length="30" mass="3017">MASKHLTGQPAKVNNAAADGPSLTFCQVCG</sequence>
<accession>A0A495XCJ4</accession>